<feature type="coiled-coil region" evidence="5">
    <location>
        <begin position="220"/>
        <end position="254"/>
    </location>
</feature>
<dbReference type="PANTHER" id="PTHR10037:SF62">
    <property type="entry name" value="SODIUM CHANNEL PROTEIN 60E"/>
    <property type="match status" value="1"/>
</dbReference>
<dbReference type="GO" id="GO:0005248">
    <property type="term" value="F:voltage-gated sodium channel activity"/>
    <property type="evidence" value="ECO:0007669"/>
    <property type="project" value="TreeGrafter"/>
</dbReference>
<reference evidence="8 9" key="1">
    <citation type="submission" date="2019-11" db="EMBL/GenBank/DDBJ databases">
        <title>Genome sequences of 17 halophilic strains isolated from different environments.</title>
        <authorList>
            <person name="Furrow R.E."/>
        </authorList>
    </citation>
    <scope>NUCLEOTIDE SEQUENCE [LARGE SCALE GENOMIC DNA]</scope>
    <source>
        <strain evidence="8 9">22505_10_Sand</strain>
    </source>
</reference>
<proteinExistence type="predicted"/>
<evidence type="ECO:0000256" key="3">
    <source>
        <dbReference type="ARBA" id="ARBA00022989"/>
    </source>
</evidence>
<dbReference type="Proteomes" id="UP000447393">
    <property type="component" value="Unassembled WGS sequence"/>
</dbReference>
<dbReference type="AlphaFoldDB" id="A0A845E8X3"/>
<feature type="transmembrane region" description="Helical" evidence="6">
    <location>
        <begin position="158"/>
        <end position="174"/>
    </location>
</feature>
<dbReference type="InterPro" id="IPR027359">
    <property type="entry name" value="Volt_channel_dom_sf"/>
</dbReference>
<comment type="caution">
    <text evidence="8">The sequence shown here is derived from an EMBL/GenBank/DDBJ whole genome shotgun (WGS) entry which is preliminary data.</text>
</comment>
<evidence type="ECO:0000313" key="8">
    <source>
        <dbReference type="EMBL" id="MYL50599.1"/>
    </source>
</evidence>
<feature type="transmembrane region" description="Helical" evidence="6">
    <location>
        <begin position="194"/>
        <end position="213"/>
    </location>
</feature>
<dbReference type="InterPro" id="IPR043203">
    <property type="entry name" value="VGCC_Ca_Na"/>
</dbReference>
<gene>
    <name evidence="8" type="ORF">GLV98_13960</name>
</gene>
<feature type="transmembrane region" description="Helical" evidence="6">
    <location>
        <begin position="76"/>
        <end position="100"/>
    </location>
</feature>
<feature type="transmembrane region" description="Helical" evidence="6">
    <location>
        <begin position="12"/>
        <end position="30"/>
    </location>
</feature>
<dbReference type="OrthoDB" id="5297065at2"/>
<feature type="transmembrane region" description="Helical" evidence="6">
    <location>
        <begin position="120"/>
        <end position="146"/>
    </location>
</feature>
<keyword evidence="4 6" id="KW-0472">Membrane</keyword>
<keyword evidence="2 6" id="KW-0812">Transmembrane</keyword>
<evidence type="ECO:0000313" key="9">
    <source>
        <dbReference type="Proteomes" id="UP000447393"/>
    </source>
</evidence>
<protein>
    <submittedName>
        <fullName evidence="8">Ion transporter</fullName>
    </submittedName>
</protein>
<dbReference type="PANTHER" id="PTHR10037">
    <property type="entry name" value="VOLTAGE-GATED CATION CHANNEL CALCIUM AND SODIUM"/>
    <property type="match status" value="1"/>
</dbReference>
<evidence type="ECO:0000259" key="7">
    <source>
        <dbReference type="Pfam" id="PF00520"/>
    </source>
</evidence>
<feature type="domain" description="Ion transport" evidence="7">
    <location>
        <begin position="10"/>
        <end position="227"/>
    </location>
</feature>
<evidence type="ECO:0000256" key="1">
    <source>
        <dbReference type="ARBA" id="ARBA00004141"/>
    </source>
</evidence>
<dbReference type="SUPFAM" id="SSF81324">
    <property type="entry name" value="Voltage-gated potassium channels"/>
    <property type="match status" value="1"/>
</dbReference>
<dbReference type="Gene3D" id="1.10.287.70">
    <property type="match status" value="1"/>
</dbReference>
<evidence type="ECO:0000256" key="5">
    <source>
        <dbReference type="SAM" id="Coils"/>
    </source>
</evidence>
<dbReference type="Pfam" id="PF00520">
    <property type="entry name" value="Ion_trans"/>
    <property type="match status" value="1"/>
</dbReference>
<comment type="subcellular location">
    <subcellularLocation>
        <location evidence="1">Membrane</location>
        <topology evidence="1">Multi-pass membrane protein</topology>
    </subcellularLocation>
</comment>
<accession>A0A845E8X3</accession>
<evidence type="ECO:0000256" key="6">
    <source>
        <dbReference type="SAM" id="Phobius"/>
    </source>
</evidence>
<feature type="transmembrane region" description="Helical" evidence="6">
    <location>
        <begin position="42"/>
        <end position="64"/>
    </location>
</feature>
<dbReference type="Gene3D" id="1.20.120.350">
    <property type="entry name" value="Voltage-gated potassium channels. Chain C"/>
    <property type="match status" value="1"/>
</dbReference>
<evidence type="ECO:0000256" key="2">
    <source>
        <dbReference type="ARBA" id="ARBA00022692"/>
    </source>
</evidence>
<organism evidence="8 9">
    <name type="scientific">Halobacillus litoralis</name>
    <dbReference type="NCBI Taxonomy" id="45668"/>
    <lineage>
        <taxon>Bacteria</taxon>
        <taxon>Bacillati</taxon>
        <taxon>Bacillota</taxon>
        <taxon>Bacilli</taxon>
        <taxon>Bacillales</taxon>
        <taxon>Bacillaceae</taxon>
        <taxon>Halobacillus</taxon>
    </lineage>
</organism>
<sequence length="259" mass="29736">MKLRHFIENKSFSRFILAVILINAVIIGISTDDRIYQNYQSLFIFLDILVLSIFTIEIILKLVVYRSHFFKDGWNIFDFVIVFGSLVLYNTHFVGVLRILRVLRVLRTISVVPSLRRLTSALFLAIPAIGSVMILMGIIFYVYAIIGVTFFGDIAPEYFGNVGLSTLTLFQVFTLESWASGVFRPIFAEITWSWVYFVSFIVISAFIILNLIIGEIVNNAQQLSEHAEEESKDMAKIMNDLDELKQMIREQDHKNNKTG</sequence>
<dbReference type="RefSeq" id="WP_160916348.1">
    <property type="nucleotide sequence ID" value="NZ_WMEZ01000005.1"/>
</dbReference>
<dbReference type="InterPro" id="IPR005821">
    <property type="entry name" value="Ion_trans_dom"/>
</dbReference>
<name>A0A845E8X3_9BACI</name>
<keyword evidence="5" id="KW-0175">Coiled coil</keyword>
<evidence type="ECO:0000256" key="4">
    <source>
        <dbReference type="ARBA" id="ARBA00023136"/>
    </source>
</evidence>
<dbReference type="GO" id="GO:0001518">
    <property type="term" value="C:voltage-gated sodium channel complex"/>
    <property type="evidence" value="ECO:0007669"/>
    <property type="project" value="TreeGrafter"/>
</dbReference>
<keyword evidence="3 6" id="KW-1133">Transmembrane helix</keyword>
<dbReference type="EMBL" id="WMEZ01000005">
    <property type="protein sequence ID" value="MYL50599.1"/>
    <property type="molecule type" value="Genomic_DNA"/>
</dbReference>